<feature type="compositionally biased region" description="Basic and acidic residues" evidence="1">
    <location>
        <begin position="69"/>
        <end position="80"/>
    </location>
</feature>
<accession>A0A397HRU4</accession>
<proteinExistence type="predicted"/>
<evidence type="ECO:0000313" key="2">
    <source>
        <dbReference type="EMBL" id="RHZ65931.1"/>
    </source>
</evidence>
<organism evidence="2 3">
    <name type="scientific">Diversispora epigaea</name>
    <dbReference type="NCBI Taxonomy" id="1348612"/>
    <lineage>
        <taxon>Eukaryota</taxon>
        <taxon>Fungi</taxon>
        <taxon>Fungi incertae sedis</taxon>
        <taxon>Mucoromycota</taxon>
        <taxon>Glomeromycotina</taxon>
        <taxon>Glomeromycetes</taxon>
        <taxon>Diversisporales</taxon>
        <taxon>Diversisporaceae</taxon>
        <taxon>Diversispora</taxon>
    </lineage>
</organism>
<evidence type="ECO:0000313" key="3">
    <source>
        <dbReference type="Proteomes" id="UP000266861"/>
    </source>
</evidence>
<name>A0A397HRU4_9GLOM</name>
<dbReference type="Proteomes" id="UP000266861">
    <property type="component" value="Unassembled WGS sequence"/>
</dbReference>
<reference evidence="2 3" key="1">
    <citation type="submission" date="2018-08" db="EMBL/GenBank/DDBJ databases">
        <title>Genome and evolution of the arbuscular mycorrhizal fungus Diversispora epigaea (formerly Glomus versiforme) and its bacterial endosymbionts.</title>
        <authorList>
            <person name="Sun X."/>
            <person name="Fei Z."/>
            <person name="Harrison M."/>
        </authorList>
    </citation>
    <scope>NUCLEOTIDE SEQUENCE [LARGE SCALE GENOMIC DNA]</scope>
    <source>
        <strain evidence="2 3">IT104</strain>
    </source>
</reference>
<dbReference type="EMBL" id="PQFF01000284">
    <property type="protein sequence ID" value="RHZ65931.1"/>
    <property type="molecule type" value="Genomic_DNA"/>
</dbReference>
<gene>
    <name evidence="2" type="ORF">Glove_310g21</name>
</gene>
<evidence type="ECO:0000256" key="1">
    <source>
        <dbReference type="SAM" id="MobiDB-lite"/>
    </source>
</evidence>
<keyword evidence="3" id="KW-1185">Reference proteome</keyword>
<feature type="region of interest" description="Disordered" evidence="1">
    <location>
        <begin position="61"/>
        <end position="80"/>
    </location>
</feature>
<dbReference type="OrthoDB" id="2430413at2759"/>
<comment type="caution">
    <text evidence="2">The sequence shown here is derived from an EMBL/GenBank/DDBJ whole genome shotgun (WGS) entry which is preliminary data.</text>
</comment>
<dbReference type="AlphaFoldDB" id="A0A397HRU4"/>
<protein>
    <submittedName>
        <fullName evidence="2">Uncharacterized protein</fullName>
    </submittedName>
</protein>
<sequence length="111" mass="12876">MSLNRISLYGIPKNYDFKKDFAETNARLPEMMKNEKKAGQRPKAVKPFVLQQVRILQQALNQRKPKTNKPVELKPIHGKEGSRALIKSEVRMEIPETKCSDDALRKRMERA</sequence>